<name>A0ABD0LAL2_9CAEN</name>
<keyword evidence="2" id="KW-1185">Reference proteome</keyword>
<evidence type="ECO:0000313" key="2">
    <source>
        <dbReference type="Proteomes" id="UP001519460"/>
    </source>
</evidence>
<feature type="non-terminal residue" evidence="1">
    <location>
        <position position="1"/>
    </location>
</feature>
<comment type="caution">
    <text evidence="1">The sequence shown here is derived from an EMBL/GenBank/DDBJ whole genome shotgun (WGS) entry which is preliminary data.</text>
</comment>
<accession>A0ABD0LAL2</accession>
<organism evidence="1 2">
    <name type="scientific">Batillaria attramentaria</name>
    <dbReference type="NCBI Taxonomy" id="370345"/>
    <lineage>
        <taxon>Eukaryota</taxon>
        <taxon>Metazoa</taxon>
        <taxon>Spiralia</taxon>
        <taxon>Lophotrochozoa</taxon>
        <taxon>Mollusca</taxon>
        <taxon>Gastropoda</taxon>
        <taxon>Caenogastropoda</taxon>
        <taxon>Sorbeoconcha</taxon>
        <taxon>Cerithioidea</taxon>
        <taxon>Batillariidae</taxon>
        <taxon>Batillaria</taxon>
    </lineage>
</organism>
<sequence>RADAVALTQPASADTLPLLARGVCGGKFDKPVPSLTLNSSLALRRAICEQQNADLKRHPA</sequence>
<dbReference type="AlphaFoldDB" id="A0ABD0LAL2"/>
<proteinExistence type="predicted"/>
<protein>
    <submittedName>
        <fullName evidence="1">Uncharacterized protein</fullName>
    </submittedName>
</protein>
<evidence type="ECO:0000313" key="1">
    <source>
        <dbReference type="EMBL" id="KAK7496415.1"/>
    </source>
</evidence>
<feature type="non-terminal residue" evidence="1">
    <location>
        <position position="60"/>
    </location>
</feature>
<reference evidence="1 2" key="1">
    <citation type="journal article" date="2023" name="Sci. Data">
        <title>Genome assembly of the Korean intertidal mud-creeper Batillaria attramentaria.</title>
        <authorList>
            <person name="Patra A.K."/>
            <person name="Ho P.T."/>
            <person name="Jun S."/>
            <person name="Lee S.J."/>
            <person name="Kim Y."/>
            <person name="Won Y.J."/>
        </authorList>
    </citation>
    <scope>NUCLEOTIDE SEQUENCE [LARGE SCALE GENOMIC DNA]</scope>
    <source>
        <strain evidence="1">Wonlab-2016</strain>
    </source>
</reference>
<gene>
    <name evidence="1" type="ORF">BaRGS_00012337</name>
</gene>
<dbReference type="EMBL" id="JACVVK020000067">
    <property type="protein sequence ID" value="KAK7496415.1"/>
    <property type="molecule type" value="Genomic_DNA"/>
</dbReference>
<dbReference type="Proteomes" id="UP001519460">
    <property type="component" value="Unassembled WGS sequence"/>
</dbReference>